<evidence type="ECO:0000256" key="10">
    <source>
        <dbReference type="ARBA" id="ARBA00023170"/>
    </source>
</evidence>
<proteinExistence type="inferred from homology"/>
<keyword evidence="7 19" id="KW-1133">Transmembrane helix</keyword>
<evidence type="ECO:0000256" key="5">
    <source>
        <dbReference type="ARBA" id="ARBA00022692"/>
    </source>
</evidence>
<evidence type="ECO:0000256" key="14">
    <source>
        <dbReference type="ARBA" id="ARBA00061678"/>
    </source>
</evidence>
<reference evidence="21" key="1">
    <citation type="submission" date="2017-10" db="EMBL/GenBank/DDBJ databases">
        <title>Rapid genome shrinkage in a self-fertile nematode reveals novel sperm competition proteins.</title>
        <authorList>
            <person name="Yin D."/>
            <person name="Schwarz E.M."/>
            <person name="Thomas C.G."/>
            <person name="Felde R.L."/>
            <person name="Korf I.F."/>
            <person name="Cutter A.D."/>
            <person name="Schartner C.M."/>
            <person name="Ralston E.J."/>
            <person name="Meyer B.J."/>
            <person name="Haag E.S."/>
        </authorList>
    </citation>
    <scope>NUCLEOTIDE SEQUENCE [LARGE SCALE GENOMIC DNA]</scope>
    <source>
        <strain evidence="21">JU1422</strain>
    </source>
</reference>
<evidence type="ECO:0000313" key="21">
    <source>
        <dbReference type="Proteomes" id="UP000230233"/>
    </source>
</evidence>
<organism evidence="20 21">
    <name type="scientific">Caenorhabditis nigoni</name>
    <dbReference type="NCBI Taxonomy" id="1611254"/>
    <lineage>
        <taxon>Eukaryota</taxon>
        <taxon>Metazoa</taxon>
        <taxon>Ecdysozoa</taxon>
        <taxon>Nematoda</taxon>
        <taxon>Chromadorea</taxon>
        <taxon>Rhabditida</taxon>
        <taxon>Rhabditina</taxon>
        <taxon>Rhabditomorpha</taxon>
        <taxon>Rhabditoidea</taxon>
        <taxon>Rhabditidae</taxon>
        <taxon>Peloderinae</taxon>
        <taxon>Caenorhabditis</taxon>
    </lineage>
</organism>
<dbReference type="AlphaFoldDB" id="A0A2G5TCS1"/>
<evidence type="ECO:0000256" key="15">
    <source>
        <dbReference type="ARBA" id="ARBA00064300"/>
    </source>
</evidence>
<comment type="subcellular location">
    <subcellularLocation>
        <location evidence="1">Cell projection</location>
        <location evidence="1">Cilium membrane</location>
        <topology evidence="1">Multi-pass membrane protein</topology>
    </subcellularLocation>
</comment>
<comment type="function">
    <text evidence="13">An odorant receptor which affects chemotaxis to the volatile odorant diacetyl. Specifies AWA neuronal cell fate via the odr-7 pathway.</text>
</comment>
<name>A0A2G5TCS1_9PELO</name>
<keyword evidence="8" id="KW-0969">Cilium</keyword>
<keyword evidence="6" id="KW-0552">Olfaction</keyword>
<comment type="subunit">
    <text evidence="15">Interacts with odr-4.</text>
</comment>
<evidence type="ECO:0000256" key="6">
    <source>
        <dbReference type="ARBA" id="ARBA00022725"/>
    </source>
</evidence>
<evidence type="ECO:0000256" key="18">
    <source>
        <dbReference type="ARBA" id="ARBA00082489"/>
    </source>
</evidence>
<dbReference type="EMBL" id="PDUG01000005">
    <property type="protein sequence ID" value="PIC24846.1"/>
    <property type="molecule type" value="Genomic_DNA"/>
</dbReference>
<dbReference type="PANTHER" id="PTHR22943">
    <property type="entry name" value="7-TRANSMEMBRANE DOMAIN RECEPTOR C.ELEGANS"/>
    <property type="match status" value="1"/>
</dbReference>
<evidence type="ECO:0000256" key="1">
    <source>
        <dbReference type="ARBA" id="ARBA00004272"/>
    </source>
</evidence>
<keyword evidence="4" id="KW-0716">Sensory transduction</keyword>
<dbReference type="FunFam" id="1.20.1070.10:FF:000128">
    <property type="entry name" value="Seven TM Receptor"/>
    <property type="match status" value="1"/>
</dbReference>
<feature type="transmembrane region" description="Helical" evidence="19">
    <location>
        <begin position="42"/>
        <end position="68"/>
    </location>
</feature>
<protein>
    <recommendedName>
        <fullName evidence="16">Serpentine receptor class r-10</fullName>
    </recommendedName>
    <alternativeName>
        <fullName evidence="17">Odorant response abnormal protein 10</fullName>
    </alternativeName>
    <alternativeName>
        <fullName evidence="18">Olfactory receptor 10</fullName>
    </alternativeName>
</protein>
<evidence type="ECO:0000256" key="13">
    <source>
        <dbReference type="ARBA" id="ARBA00054965"/>
    </source>
</evidence>
<evidence type="ECO:0000256" key="17">
    <source>
        <dbReference type="ARBA" id="ARBA00078653"/>
    </source>
</evidence>
<evidence type="ECO:0000256" key="19">
    <source>
        <dbReference type="SAM" id="Phobius"/>
    </source>
</evidence>
<accession>A0A2G5TCS1</accession>
<evidence type="ECO:0000256" key="4">
    <source>
        <dbReference type="ARBA" id="ARBA00022606"/>
    </source>
</evidence>
<feature type="transmembrane region" description="Helical" evidence="19">
    <location>
        <begin position="88"/>
        <end position="109"/>
    </location>
</feature>
<keyword evidence="3" id="KW-0145">Chemotaxis</keyword>
<dbReference type="GO" id="GO:0060170">
    <property type="term" value="C:ciliary membrane"/>
    <property type="evidence" value="ECO:0007669"/>
    <property type="project" value="UniProtKB-SubCell"/>
</dbReference>
<dbReference type="Pfam" id="PF10326">
    <property type="entry name" value="7TM_GPCR_Str"/>
    <property type="match status" value="1"/>
</dbReference>
<evidence type="ECO:0000313" key="20">
    <source>
        <dbReference type="EMBL" id="PIC24846.1"/>
    </source>
</evidence>
<evidence type="ECO:0000256" key="12">
    <source>
        <dbReference type="ARBA" id="ARBA00023273"/>
    </source>
</evidence>
<gene>
    <name evidence="20" type="primary">Cnig_chr_V.g18007</name>
    <name evidence="20" type="ORF">B9Z55_018007</name>
</gene>
<evidence type="ECO:0000256" key="7">
    <source>
        <dbReference type="ARBA" id="ARBA00022989"/>
    </source>
</evidence>
<keyword evidence="10" id="KW-0675">Receptor</keyword>
<keyword evidence="9 19" id="KW-0472">Membrane</keyword>
<dbReference type="OrthoDB" id="5841089at2759"/>
<keyword evidence="12" id="KW-0966">Cell projection</keyword>
<evidence type="ECO:0000256" key="2">
    <source>
        <dbReference type="ARBA" id="ARBA00022475"/>
    </source>
</evidence>
<dbReference type="InterPro" id="IPR019428">
    <property type="entry name" value="7TM_GPCR_serpentine_rcpt_Str"/>
</dbReference>
<evidence type="ECO:0000256" key="11">
    <source>
        <dbReference type="ARBA" id="ARBA00023180"/>
    </source>
</evidence>
<dbReference type="PANTHER" id="PTHR22943:SF242">
    <property type="entry name" value="SEVEN TM RECEPTOR"/>
    <property type="match status" value="1"/>
</dbReference>
<evidence type="ECO:0000256" key="3">
    <source>
        <dbReference type="ARBA" id="ARBA00022500"/>
    </source>
</evidence>
<dbReference type="GO" id="GO:0038022">
    <property type="term" value="F:G protein-coupled olfactory receptor activity"/>
    <property type="evidence" value="ECO:0007669"/>
    <property type="project" value="TreeGrafter"/>
</dbReference>
<dbReference type="GO" id="GO:0006935">
    <property type="term" value="P:chemotaxis"/>
    <property type="evidence" value="ECO:0007669"/>
    <property type="project" value="UniProtKB-KW"/>
</dbReference>
<dbReference type="SUPFAM" id="SSF81321">
    <property type="entry name" value="Family A G protein-coupled receptor-like"/>
    <property type="match status" value="1"/>
</dbReference>
<comment type="similarity">
    <text evidence="14">Belongs to the nematode receptor-like protein str family.</text>
</comment>
<dbReference type="GO" id="GO:0042048">
    <property type="term" value="P:olfactory behavior"/>
    <property type="evidence" value="ECO:0007669"/>
    <property type="project" value="TreeGrafter"/>
</dbReference>
<evidence type="ECO:0000256" key="8">
    <source>
        <dbReference type="ARBA" id="ARBA00023069"/>
    </source>
</evidence>
<comment type="caution">
    <text evidence="20">The sequence shown here is derived from an EMBL/GenBank/DDBJ whole genome shotgun (WGS) entry which is preliminary data.</text>
</comment>
<sequence length="293" mass="33159">MLSYAVFSVIYAVVEILTQPIMHLHGASMFVYADSFLKSYKFISRLLVCVYCASFGLCVSLLATHFFYRYLAICRPSDLCRFDGQNLLKLYILPIIFSTIWFLIAYVPLEPSDVKSEYMRIPIRETYNDETAKLGYIGVLYYYPDESGQMVINYSDFVACFGVCGIMGLFITIIMVCGFLTYRKIESVGKTMSFETKELNNQLFRTLVVQTMVPMLTMFTPVGLLVIFPMFSINVGRFANAPSLNAGIYPALDATIAIFMIRDFRDVVLCRRGRKVTFSANTSAAQYSATADP</sequence>
<keyword evidence="11" id="KW-0325">Glycoprotein</keyword>
<dbReference type="Proteomes" id="UP000230233">
    <property type="component" value="Chromosome V"/>
</dbReference>
<feature type="transmembrane region" description="Helical" evidence="19">
    <location>
        <begin position="203"/>
        <end position="228"/>
    </location>
</feature>
<keyword evidence="21" id="KW-1185">Reference proteome</keyword>
<evidence type="ECO:0000256" key="9">
    <source>
        <dbReference type="ARBA" id="ARBA00023136"/>
    </source>
</evidence>
<evidence type="ECO:0000256" key="16">
    <source>
        <dbReference type="ARBA" id="ARBA00067967"/>
    </source>
</evidence>
<keyword evidence="5 19" id="KW-0812">Transmembrane</keyword>
<keyword evidence="2" id="KW-1003">Cell membrane</keyword>
<feature type="transmembrane region" description="Helical" evidence="19">
    <location>
        <begin position="154"/>
        <end position="182"/>
    </location>
</feature>